<comment type="caution">
    <text evidence="9">The sequence shown here is derived from an EMBL/GenBank/DDBJ whole genome shotgun (WGS) entry which is preliminary data.</text>
</comment>
<evidence type="ECO:0000256" key="4">
    <source>
        <dbReference type="ARBA" id="ARBA00023125"/>
    </source>
</evidence>
<evidence type="ECO:0000313" key="9">
    <source>
        <dbReference type="EMBL" id="GFE19152.1"/>
    </source>
</evidence>
<feature type="compositionally biased region" description="Low complexity" evidence="7">
    <location>
        <begin position="304"/>
        <end position="315"/>
    </location>
</feature>
<dbReference type="PROSITE" id="PS51755">
    <property type="entry name" value="OMPR_PHOB"/>
    <property type="match status" value="1"/>
</dbReference>
<name>A0A640T802_9ACTN</name>
<feature type="compositionally biased region" description="Low complexity" evidence="7">
    <location>
        <begin position="429"/>
        <end position="453"/>
    </location>
</feature>
<feature type="domain" description="OmpR/PhoB-type" evidence="8">
    <location>
        <begin position="11"/>
        <end position="118"/>
    </location>
</feature>
<dbReference type="EMBL" id="BLIO01000001">
    <property type="protein sequence ID" value="GFE19152.1"/>
    <property type="molecule type" value="Genomic_DNA"/>
</dbReference>
<dbReference type="SUPFAM" id="SSF52540">
    <property type="entry name" value="P-loop containing nucleoside triphosphate hydrolases"/>
    <property type="match status" value="1"/>
</dbReference>
<dbReference type="Proteomes" id="UP000430079">
    <property type="component" value="Unassembled WGS sequence"/>
</dbReference>
<dbReference type="PANTHER" id="PTHR35807">
    <property type="entry name" value="TRANSCRIPTIONAL REGULATOR REDD-RELATED"/>
    <property type="match status" value="1"/>
</dbReference>
<keyword evidence="5" id="KW-0804">Transcription</keyword>
<protein>
    <recommendedName>
        <fullName evidence="8">OmpR/PhoB-type domain-containing protein</fullName>
    </recommendedName>
</protein>
<dbReference type="Pfam" id="PF13191">
    <property type="entry name" value="AAA_16"/>
    <property type="match status" value="1"/>
</dbReference>
<dbReference type="SUPFAM" id="SSF48452">
    <property type="entry name" value="TPR-like"/>
    <property type="match status" value="2"/>
</dbReference>
<gene>
    <name evidence="9" type="ORF">Sgleb_71990</name>
</gene>
<dbReference type="SMART" id="SM01043">
    <property type="entry name" value="BTAD"/>
    <property type="match status" value="1"/>
</dbReference>
<dbReference type="InterPro" id="IPR001867">
    <property type="entry name" value="OmpR/PhoB-type_DNA-bd"/>
</dbReference>
<keyword evidence="4 6" id="KW-0238">DNA-binding</keyword>
<dbReference type="SUPFAM" id="SSF46894">
    <property type="entry name" value="C-terminal effector domain of the bipartite response regulators"/>
    <property type="match status" value="1"/>
</dbReference>
<evidence type="ECO:0000313" key="10">
    <source>
        <dbReference type="Proteomes" id="UP000430079"/>
    </source>
</evidence>
<feature type="region of interest" description="Disordered" evidence="7">
    <location>
        <begin position="268"/>
        <end position="524"/>
    </location>
</feature>
<sequence>MPSSLTPKHPTPAAEAEPHETPLLLSVLGPMSARHDGRDLPLGPPRRRALLALLLIRLGRVVPTELLIEELWGEEPPRQSVATLQSHISHLRRVLQPASGPDRPTVLRHRAHGYVLELAPEQIDACRFERLVAEGRLLLERGDPRAARDRFTAALSLWRGAPYAEFDGHPPLSDESSRLEDVRLTAVESCAEAQLALGEAQEVAADLDREARLHPARERLVGHLMTALSRLGRQAEALEAYERTRVHLDEEFGVGTAAELRRVRTAILRQEPGTGGLTAGPMTGSMTGPTAGPRPGRPGPAGPALPATALGGATANDGEGTQGAEERPPCAADEPERPAAAERSGGIGGAAAARDELSAAERGGAAPQDDTLSARSGEAGGSAAADGARVAGTAGAQADGPAGRPGHARRPTTTTAHSQPTTTPPTTAPPTTTHSRSTNKNSRSTNKNSRPTTENWQSTTENWHSATENWQSTTKSKNGHPPTANADEGPRPTTPDAKTPEYDPHTETSRPVCGSPGAQSPFTGRSEELQRLTAAAASALAGHGHVAGVLGPAGVGKTRLLLEFALRLGTPQAGRKGAGEDAAGLEVIWSHCFLGEGVPPYWVWTQILRRLSTTRPDAFRAAAEPFGTLLAPLLPERAARPGGPAPESDWGRARFLTHDAVCEVLLALAAQRPVVLLMEDLHWADTASLDLLRLLSTRSQGHPLGIVLTAREYEIESDATLRRMLSEVLRGPRTETLRLGGLSRHAVAALVGPGVDARVVEVLHRRSEGNPYFVMQLLSLLGDARSLRRPDAVDVLLTRVPTGVREALHQRFATLPETVLRVLRLCAVIGTEVDTDLLERTATEDEPVTKALELAIRAGLLGEDRHHPERLHFTHALVQETLIDELAREDRQRLHARVVEGISTRRLGQLADEEIERIAHHAWHAKSALPAADTLPLLLRAAEQAEQQLAYEQVETWLRRAVHLVGLLPPGDPSAASLNQRLHIQLGQVLATTRGYGHAEAETALARGWALSAAARSPEDPSVLWALCAAYIVTGRYDASRQFSHLLRDLADRTGQPVAVLGAAYGEGIVLHIRGQLRQALAELEYGVAMADGYANEGHSLARTFQHDPRVSCRSYDTFTRWLMGDRKTATARRRELLRLTEYDSRPSDRCFALYVDAVVAAWEDDARTARSSGAEGVRLADAHGLLYWKGMLGVLEGWGRTHSGQEDGLPLIHSSMAELRNSRTHLRRPLHLGLLAQAQHHAGRTEDAKTTFRALLAAVGQSSEHVYLHTELPATRLLHDLLGRGAAESVATG</sequence>
<dbReference type="GO" id="GO:0006355">
    <property type="term" value="P:regulation of DNA-templated transcription"/>
    <property type="evidence" value="ECO:0007669"/>
    <property type="project" value="InterPro"/>
</dbReference>
<dbReference type="Gene3D" id="1.10.10.10">
    <property type="entry name" value="Winged helix-like DNA-binding domain superfamily/Winged helix DNA-binding domain"/>
    <property type="match status" value="1"/>
</dbReference>
<feature type="compositionally biased region" description="Low complexity" evidence="7">
    <location>
        <begin position="411"/>
        <end position="421"/>
    </location>
</feature>
<dbReference type="InterPro" id="IPR005158">
    <property type="entry name" value="BTAD"/>
</dbReference>
<dbReference type="InterPro" id="IPR041664">
    <property type="entry name" value="AAA_16"/>
</dbReference>
<feature type="region of interest" description="Disordered" evidence="7">
    <location>
        <begin position="1"/>
        <end position="20"/>
    </location>
</feature>
<dbReference type="InterPro" id="IPR011990">
    <property type="entry name" value="TPR-like_helical_dom_sf"/>
</dbReference>
<reference evidence="9 10" key="1">
    <citation type="submission" date="2019-12" db="EMBL/GenBank/DDBJ databases">
        <title>Whole genome shotgun sequence of Streptomyces hygroscopicus subsp. glebosus NBRC 13786.</title>
        <authorList>
            <person name="Ichikawa N."/>
            <person name="Kimura A."/>
            <person name="Kitahashi Y."/>
            <person name="Komaki H."/>
            <person name="Tamura T."/>
        </authorList>
    </citation>
    <scope>NUCLEOTIDE SEQUENCE [LARGE SCALE GENOMIC DNA]</scope>
    <source>
        <strain evidence="9 10">NBRC 13786</strain>
    </source>
</reference>
<comment type="similarity">
    <text evidence="1">Belongs to the AfsR/DnrI/RedD regulatory family.</text>
</comment>
<keyword evidence="3" id="KW-0805">Transcription regulation</keyword>
<evidence type="ECO:0000256" key="3">
    <source>
        <dbReference type="ARBA" id="ARBA00023015"/>
    </source>
</evidence>
<feature type="DNA-binding region" description="OmpR/PhoB-type" evidence="6">
    <location>
        <begin position="11"/>
        <end position="118"/>
    </location>
</feature>
<dbReference type="Pfam" id="PF00486">
    <property type="entry name" value="Trans_reg_C"/>
    <property type="match status" value="1"/>
</dbReference>
<feature type="compositionally biased region" description="Basic and acidic residues" evidence="7">
    <location>
        <begin position="498"/>
        <end position="508"/>
    </location>
</feature>
<dbReference type="RefSeq" id="WP_229894155.1">
    <property type="nucleotide sequence ID" value="NZ_BLIO01000001.1"/>
</dbReference>
<dbReference type="InterPro" id="IPR027417">
    <property type="entry name" value="P-loop_NTPase"/>
</dbReference>
<feature type="compositionally biased region" description="Polar residues" evidence="7">
    <location>
        <begin position="454"/>
        <end position="476"/>
    </location>
</feature>
<evidence type="ECO:0000256" key="1">
    <source>
        <dbReference type="ARBA" id="ARBA00005820"/>
    </source>
</evidence>
<feature type="compositionally biased region" description="Basic and acidic residues" evidence="7">
    <location>
        <begin position="324"/>
        <end position="340"/>
    </location>
</feature>
<feature type="compositionally biased region" description="Low complexity" evidence="7">
    <location>
        <begin position="373"/>
        <end position="396"/>
    </location>
</feature>
<dbReference type="GO" id="GO:0003677">
    <property type="term" value="F:DNA binding"/>
    <property type="evidence" value="ECO:0007669"/>
    <property type="project" value="UniProtKB-UniRule"/>
</dbReference>
<evidence type="ECO:0000259" key="8">
    <source>
        <dbReference type="PROSITE" id="PS51755"/>
    </source>
</evidence>
<evidence type="ECO:0000256" key="6">
    <source>
        <dbReference type="PROSITE-ProRule" id="PRU01091"/>
    </source>
</evidence>
<dbReference type="SMART" id="SM00862">
    <property type="entry name" value="Trans_reg_C"/>
    <property type="match status" value="1"/>
</dbReference>
<dbReference type="CDD" id="cd15831">
    <property type="entry name" value="BTAD"/>
    <property type="match status" value="1"/>
</dbReference>
<keyword evidence="2" id="KW-0902">Two-component regulatory system</keyword>
<dbReference type="InterPro" id="IPR016032">
    <property type="entry name" value="Sig_transdc_resp-reg_C-effctor"/>
</dbReference>
<dbReference type="InterPro" id="IPR036388">
    <property type="entry name" value="WH-like_DNA-bd_sf"/>
</dbReference>
<proteinExistence type="inferred from homology"/>
<dbReference type="GO" id="GO:0000160">
    <property type="term" value="P:phosphorelay signal transduction system"/>
    <property type="evidence" value="ECO:0007669"/>
    <property type="project" value="UniProtKB-KW"/>
</dbReference>
<dbReference type="Pfam" id="PF03704">
    <property type="entry name" value="BTAD"/>
    <property type="match status" value="1"/>
</dbReference>
<evidence type="ECO:0000256" key="2">
    <source>
        <dbReference type="ARBA" id="ARBA00023012"/>
    </source>
</evidence>
<dbReference type="PANTHER" id="PTHR35807:SF1">
    <property type="entry name" value="TRANSCRIPTIONAL REGULATOR REDD"/>
    <property type="match status" value="1"/>
</dbReference>
<evidence type="ECO:0000256" key="5">
    <source>
        <dbReference type="ARBA" id="ARBA00023163"/>
    </source>
</evidence>
<keyword evidence="10" id="KW-1185">Reference proteome</keyword>
<accession>A0A640T802</accession>
<organism evidence="9 10">
    <name type="scientific">Streptomyces glebosus</name>
    <dbReference type="NCBI Taxonomy" id="249580"/>
    <lineage>
        <taxon>Bacteria</taxon>
        <taxon>Bacillati</taxon>
        <taxon>Actinomycetota</taxon>
        <taxon>Actinomycetes</taxon>
        <taxon>Kitasatosporales</taxon>
        <taxon>Streptomycetaceae</taxon>
        <taxon>Streptomyces</taxon>
    </lineage>
</organism>
<evidence type="ECO:0000256" key="7">
    <source>
        <dbReference type="SAM" id="MobiDB-lite"/>
    </source>
</evidence>
<dbReference type="InterPro" id="IPR051677">
    <property type="entry name" value="AfsR-DnrI-RedD_regulator"/>
</dbReference>
<dbReference type="Gene3D" id="1.25.40.10">
    <property type="entry name" value="Tetratricopeptide repeat domain"/>
    <property type="match status" value="2"/>
</dbReference>